<keyword evidence="3" id="KW-1185">Reference proteome</keyword>
<organism evidence="2 3">
    <name type="scientific">Pristionchus pacificus</name>
    <name type="common">Parasitic nematode worm</name>
    <dbReference type="NCBI Taxonomy" id="54126"/>
    <lineage>
        <taxon>Eukaryota</taxon>
        <taxon>Metazoa</taxon>
        <taxon>Ecdysozoa</taxon>
        <taxon>Nematoda</taxon>
        <taxon>Chromadorea</taxon>
        <taxon>Rhabditida</taxon>
        <taxon>Rhabditina</taxon>
        <taxon>Diplogasteromorpha</taxon>
        <taxon>Diplogasteroidea</taxon>
        <taxon>Neodiplogasteridae</taxon>
        <taxon>Pristionchus</taxon>
    </lineage>
</organism>
<name>A0A8R1U7N3_PRIPA</name>
<sequence>MRLLICLALMATASIAFEHEELFKENESLDSVVEKKAYFAFKLKDAKLERRVMLAQELAKATQRTIRDKLVPDITSSFAPTSALELKMGGFYYDEAEHGARMNATFAEISKALCSSYPRHLTFDRFALDIGTIRGHLQNSNLGTEPISRILIENGFTYRPVYDIVGGDKSGFVVVRNNGAYKVSVTERGKVTTSTLIHPAAKVFLQKPLRTSVYVDTLSMCRESIFGTCEEVASFKLESCKKAITTITGL</sequence>
<protein>
    <submittedName>
        <fullName evidence="2">Uncharacterized protein</fullName>
    </submittedName>
</protein>
<reference evidence="3" key="1">
    <citation type="journal article" date="2008" name="Nat. Genet.">
        <title>The Pristionchus pacificus genome provides a unique perspective on nematode lifestyle and parasitism.</title>
        <authorList>
            <person name="Dieterich C."/>
            <person name="Clifton S.W."/>
            <person name="Schuster L.N."/>
            <person name="Chinwalla A."/>
            <person name="Delehaunty K."/>
            <person name="Dinkelacker I."/>
            <person name="Fulton L."/>
            <person name="Fulton R."/>
            <person name="Godfrey J."/>
            <person name="Minx P."/>
            <person name="Mitreva M."/>
            <person name="Roeseler W."/>
            <person name="Tian H."/>
            <person name="Witte H."/>
            <person name="Yang S.P."/>
            <person name="Wilson R.K."/>
            <person name="Sommer R.J."/>
        </authorList>
    </citation>
    <scope>NUCLEOTIDE SEQUENCE [LARGE SCALE GENOMIC DNA]</scope>
    <source>
        <strain evidence="3">PS312</strain>
    </source>
</reference>
<keyword evidence="1" id="KW-0732">Signal</keyword>
<dbReference type="EnsemblMetazoa" id="PPA09329.1">
    <property type="protein sequence ID" value="PPA09329.1"/>
    <property type="gene ID" value="WBGene00098883"/>
</dbReference>
<dbReference type="Proteomes" id="UP000005239">
    <property type="component" value="Unassembled WGS sequence"/>
</dbReference>
<proteinExistence type="predicted"/>
<dbReference type="AlphaFoldDB" id="A0A8R1U7N3"/>
<gene>
    <name evidence="2" type="primary">WBGene00098883</name>
</gene>
<feature type="signal peptide" evidence="1">
    <location>
        <begin position="1"/>
        <end position="16"/>
    </location>
</feature>
<evidence type="ECO:0000313" key="3">
    <source>
        <dbReference type="Proteomes" id="UP000005239"/>
    </source>
</evidence>
<reference evidence="2" key="2">
    <citation type="submission" date="2022-06" db="UniProtKB">
        <authorList>
            <consortium name="EnsemblMetazoa"/>
        </authorList>
    </citation>
    <scope>IDENTIFICATION</scope>
    <source>
        <strain evidence="2">PS312</strain>
    </source>
</reference>
<evidence type="ECO:0000313" key="2">
    <source>
        <dbReference type="EnsemblMetazoa" id="PPA09329.1"/>
    </source>
</evidence>
<evidence type="ECO:0000256" key="1">
    <source>
        <dbReference type="SAM" id="SignalP"/>
    </source>
</evidence>
<accession>A0A8R1U7N3</accession>
<feature type="chain" id="PRO_5035754121" evidence="1">
    <location>
        <begin position="17"/>
        <end position="250"/>
    </location>
</feature>